<evidence type="ECO:0000313" key="2">
    <source>
        <dbReference type="Proteomes" id="UP000039865"/>
    </source>
</evidence>
<organism evidence="1 2">
    <name type="scientific">Stylonychia lemnae</name>
    <name type="common">Ciliate</name>
    <dbReference type="NCBI Taxonomy" id="5949"/>
    <lineage>
        <taxon>Eukaryota</taxon>
        <taxon>Sar</taxon>
        <taxon>Alveolata</taxon>
        <taxon>Ciliophora</taxon>
        <taxon>Intramacronucleata</taxon>
        <taxon>Spirotrichea</taxon>
        <taxon>Stichotrichia</taxon>
        <taxon>Sporadotrichida</taxon>
        <taxon>Oxytrichidae</taxon>
        <taxon>Stylonychinae</taxon>
        <taxon>Stylonychia</taxon>
    </lineage>
</organism>
<gene>
    <name evidence="1" type="primary">Contig16793.g17887</name>
    <name evidence="1" type="ORF">STYLEM_7747</name>
</gene>
<reference evidence="1 2" key="1">
    <citation type="submission" date="2014-06" db="EMBL/GenBank/DDBJ databases">
        <authorList>
            <person name="Swart Estienne"/>
        </authorList>
    </citation>
    <scope>NUCLEOTIDE SEQUENCE [LARGE SCALE GENOMIC DNA]</scope>
    <source>
        <strain evidence="1 2">130c</strain>
    </source>
</reference>
<evidence type="ECO:0000313" key="1">
    <source>
        <dbReference type="EMBL" id="CDW78763.1"/>
    </source>
</evidence>
<proteinExistence type="predicted"/>
<name>A0A078AD27_STYLE</name>
<dbReference type="SUPFAM" id="SSF50978">
    <property type="entry name" value="WD40 repeat-like"/>
    <property type="match status" value="1"/>
</dbReference>
<dbReference type="InParanoid" id="A0A078AD27"/>
<dbReference type="EMBL" id="CCKQ01007406">
    <property type="protein sequence ID" value="CDW78763.1"/>
    <property type="molecule type" value="Genomic_DNA"/>
</dbReference>
<dbReference type="Proteomes" id="UP000039865">
    <property type="component" value="Unassembled WGS sequence"/>
</dbReference>
<dbReference type="AlphaFoldDB" id="A0A078AD27"/>
<keyword evidence="2" id="KW-1185">Reference proteome</keyword>
<dbReference type="InterPro" id="IPR036322">
    <property type="entry name" value="WD40_repeat_dom_sf"/>
</dbReference>
<accession>A0A078AD27</accession>
<sequence>MDFFSEKLKKMYCNFCLYSDKIDINQVVIAEEYCTQWRQKWQKLTEQMNQTSKELDTKKGQLGDFYTKVEKLISSYDTHDQRGQKLQIGMSFLIEKITLANQQVQEVYLQTRADLMHVQNVKFQEYQELLNQSSMQIRDLTANTVAMATIKQTVNEDEEMKLILDEGSQKMINEYLLRKIQQQNKILFDYASISSEFKSIKEFTERQTNHLDSKISQFMHFQEASTQQFTSELSFKMDNLESRIRTSIMFEISGELEKKQILDEQRRNRMNDILVQLNNNQVSEELYKKTGEKVQMSFKEIGSIYQSPTTCDTIVQAWNNNAAVLDQDFQRKSVLSVQADEIMSMIQIKNLLVCHCGHQDKTLFAFDVNDSFLRKFQSRTIERSYGGICKLNNSEDSHFILGMRYGWIAVYEVSVLGGINEKGSKQVFPGLDVLCIAAMNQEGIYAVGCQDYGITLIKIEVKTKQQKNKYFSSNEQVVFEIQRLQYHFLKDKSISSIVETKPNVLVCVSSKDCKYYKIDFFRFLETVMGQGYSSRGIALIKFPTYHNEKFPILLSKESEHVCIVDSENGNIYKLAPISGFISSDCSQQRLLFLNGSNQVQSQFTFVTDDEGVNLVKYEIDLDLIDVLRKIHV</sequence>
<protein>
    <submittedName>
        <fullName evidence="1">Uncharacterized protein</fullName>
    </submittedName>
</protein>